<evidence type="ECO:0000313" key="2">
    <source>
        <dbReference type="EMBL" id="PMD51422.1"/>
    </source>
</evidence>
<dbReference type="InParanoid" id="A0A2J6SKX5"/>
<dbReference type="EMBL" id="KZ613912">
    <property type="protein sequence ID" value="PMD51422.1"/>
    <property type="molecule type" value="Genomic_DNA"/>
</dbReference>
<sequence length="60" mass="6905">KEVYQKIAETCNLALGKSPKYVWIDTCCIDKLSSAQLMETISSMFELYNKAANFFVYLQD</sequence>
<protein>
    <recommendedName>
        <fullName evidence="1">Heterokaryon incompatibility domain-containing protein</fullName>
    </recommendedName>
</protein>
<dbReference type="PANTHER" id="PTHR10622">
    <property type="entry name" value="HET DOMAIN-CONTAINING PROTEIN"/>
    <property type="match status" value="1"/>
</dbReference>
<organism evidence="2 3">
    <name type="scientific">Hyaloscypha bicolor E</name>
    <dbReference type="NCBI Taxonomy" id="1095630"/>
    <lineage>
        <taxon>Eukaryota</taxon>
        <taxon>Fungi</taxon>
        <taxon>Dikarya</taxon>
        <taxon>Ascomycota</taxon>
        <taxon>Pezizomycotina</taxon>
        <taxon>Leotiomycetes</taxon>
        <taxon>Helotiales</taxon>
        <taxon>Hyaloscyphaceae</taxon>
        <taxon>Hyaloscypha</taxon>
        <taxon>Hyaloscypha bicolor</taxon>
    </lineage>
</organism>
<evidence type="ECO:0000259" key="1">
    <source>
        <dbReference type="Pfam" id="PF06985"/>
    </source>
</evidence>
<keyword evidence="3" id="KW-1185">Reference proteome</keyword>
<dbReference type="GeneID" id="36581265"/>
<dbReference type="Pfam" id="PF06985">
    <property type="entry name" value="HET"/>
    <property type="match status" value="1"/>
</dbReference>
<dbReference type="RefSeq" id="XP_024728326.1">
    <property type="nucleotide sequence ID" value="XM_024873185.1"/>
</dbReference>
<dbReference type="OrthoDB" id="3432186at2759"/>
<feature type="non-terminal residue" evidence="2">
    <location>
        <position position="60"/>
    </location>
</feature>
<accession>A0A2J6SKX5</accession>
<dbReference type="Proteomes" id="UP000235371">
    <property type="component" value="Unassembled WGS sequence"/>
</dbReference>
<name>A0A2J6SKX5_9HELO</name>
<dbReference type="AlphaFoldDB" id="A0A2J6SKX5"/>
<gene>
    <name evidence="2" type="ORF">K444DRAFT_489364</name>
</gene>
<reference evidence="2 3" key="1">
    <citation type="submission" date="2016-04" db="EMBL/GenBank/DDBJ databases">
        <title>A degradative enzymes factory behind the ericoid mycorrhizal symbiosis.</title>
        <authorList>
            <consortium name="DOE Joint Genome Institute"/>
            <person name="Martino E."/>
            <person name="Morin E."/>
            <person name="Grelet G."/>
            <person name="Kuo A."/>
            <person name="Kohler A."/>
            <person name="Daghino S."/>
            <person name="Barry K."/>
            <person name="Choi C."/>
            <person name="Cichocki N."/>
            <person name="Clum A."/>
            <person name="Copeland A."/>
            <person name="Hainaut M."/>
            <person name="Haridas S."/>
            <person name="Labutti K."/>
            <person name="Lindquist E."/>
            <person name="Lipzen A."/>
            <person name="Khouja H.-R."/>
            <person name="Murat C."/>
            <person name="Ohm R."/>
            <person name="Olson A."/>
            <person name="Spatafora J."/>
            <person name="Veneault-Fourrey C."/>
            <person name="Henrissat B."/>
            <person name="Grigoriev I."/>
            <person name="Martin F."/>
            <person name="Perotto S."/>
        </authorList>
    </citation>
    <scope>NUCLEOTIDE SEQUENCE [LARGE SCALE GENOMIC DNA]</scope>
    <source>
        <strain evidence="2 3">E</strain>
    </source>
</reference>
<feature type="domain" description="Heterokaryon incompatibility" evidence="1">
    <location>
        <begin position="4"/>
        <end position="59"/>
    </location>
</feature>
<dbReference type="PANTHER" id="PTHR10622:SF12">
    <property type="entry name" value="HET DOMAIN-CONTAINING PROTEIN"/>
    <property type="match status" value="1"/>
</dbReference>
<feature type="non-terminal residue" evidence="2">
    <location>
        <position position="1"/>
    </location>
</feature>
<dbReference type="STRING" id="1095630.A0A2J6SKX5"/>
<proteinExistence type="predicted"/>
<dbReference type="InterPro" id="IPR010730">
    <property type="entry name" value="HET"/>
</dbReference>
<evidence type="ECO:0000313" key="3">
    <source>
        <dbReference type="Proteomes" id="UP000235371"/>
    </source>
</evidence>